<dbReference type="OrthoDB" id="5195079at2"/>
<dbReference type="PANTHER" id="PTHR48106">
    <property type="entry name" value="QUINONE OXIDOREDUCTASE PIG3-RELATED"/>
    <property type="match status" value="1"/>
</dbReference>
<gene>
    <name evidence="4" type="ORF">AOZ06_51915</name>
</gene>
<dbReference type="KEGG" id="kphy:AOZ06_51915"/>
<keyword evidence="1" id="KW-0521">NADP</keyword>
<dbReference type="Gene3D" id="3.40.50.720">
    <property type="entry name" value="NAD(P)-binding Rossmann-like Domain"/>
    <property type="match status" value="1"/>
</dbReference>
<dbReference type="EMBL" id="CP012752">
    <property type="protein sequence ID" value="ALG14260.1"/>
    <property type="molecule type" value="Genomic_DNA"/>
</dbReference>
<protein>
    <recommendedName>
        <fullName evidence="3">Enoyl reductase (ER) domain-containing protein</fullName>
    </recommendedName>
</protein>
<dbReference type="SMART" id="SM00829">
    <property type="entry name" value="PKS_ER"/>
    <property type="match status" value="1"/>
</dbReference>
<dbReference type="InterPro" id="IPR013154">
    <property type="entry name" value="ADH-like_N"/>
</dbReference>
<evidence type="ECO:0000256" key="1">
    <source>
        <dbReference type="ARBA" id="ARBA00022857"/>
    </source>
</evidence>
<dbReference type="PANTHER" id="PTHR48106:SF18">
    <property type="entry name" value="QUINONE OXIDOREDUCTASE PIG3"/>
    <property type="match status" value="1"/>
</dbReference>
<reference evidence="4 5" key="1">
    <citation type="submission" date="2015-07" db="EMBL/GenBank/DDBJ databases">
        <title>Genome sequencing of Kibdelosporangium phytohabitans.</title>
        <authorList>
            <person name="Qin S."/>
            <person name="Xing K."/>
        </authorList>
    </citation>
    <scope>NUCLEOTIDE SEQUENCE [LARGE SCALE GENOMIC DNA]</scope>
    <source>
        <strain evidence="4 5">KLBMP1111</strain>
    </source>
</reference>
<name>A0A0N9IH80_9PSEU</name>
<dbReference type="InterPro" id="IPR020843">
    <property type="entry name" value="ER"/>
</dbReference>
<dbReference type="AlphaFoldDB" id="A0A0N9IH80"/>
<dbReference type="InterPro" id="IPR036291">
    <property type="entry name" value="NAD(P)-bd_dom_sf"/>
</dbReference>
<dbReference type="Proteomes" id="UP000063699">
    <property type="component" value="Chromosome"/>
</dbReference>
<dbReference type="Gene3D" id="3.90.180.10">
    <property type="entry name" value="Medium-chain alcohol dehydrogenases, catalytic domain"/>
    <property type="match status" value="1"/>
</dbReference>
<dbReference type="InterPro" id="IPR013149">
    <property type="entry name" value="ADH-like_C"/>
</dbReference>
<keyword evidence="2" id="KW-0560">Oxidoreductase</keyword>
<accession>A0A0N9IH80</accession>
<dbReference type="InterPro" id="IPR011032">
    <property type="entry name" value="GroES-like_sf"/>
</dbReference>
<dbReference type="RefSeq" id="WP_054296130.1">
    <property type="nucleotide sequence ID" value="NZ_CP012752.1"/>
</dbReference>
<dbReference type="Pfam" id="PF00107">
    <property type="entry name" value="ADH_zinc_N"/>
    <property type="match status" value="1"/>
</dbReference>
<evidence type="ECO:0000313" key="4">
    <source>
        <dbReference type="EMBL" id="ALG14260.1"/>
    </source>
</evidence>
<proteinExistence type="predicted"/>
<feature type="domain" description="Enoyl reductase (ER)" evidence="3">
    <location>
        <begin position="10"/>
        <end position="298"/>
    </location>
</feature>
<sequence length="301" mass="31781">MRVIRVHEFGGADVLEVGEAERPEPGEGQVLVAVEVAAVLFADTLLRRGAVPSWAMPYVPGFEIGGEVVEAEDQALVGKRVVARTTGFQGGYGEFALADHVHLVPDGLPIEQAVAVFGGGDMATGLLDVMRVGEGDTLLVTAAAGRIGLMLVQLARVRGARVIGVTSPDKLAAVKEFGADAVTYDDEDWGRPTVVLDSVGGEIGKRAVAVAQDRAGLYGYASGGWPELDTPLIAQRGLTVVGASGVLQRRTPQQQRADAEQALHSGLTAKIHAVYPLERAAEAHTDLERRRNTGAVLLRLR</sequence>
<keyword evidence="5" id="KW-1185">Reference proteome</keyword>
<dbReference type="Pfam" id="PF08240">
    <property type="entry name" value="ADH_N"/>
    <property type="match status" value="1"/>
</dbReference>
<evidence type="ECO:0000256" key="2">
    <source>
        <dbReference type="ARBA" id="ARBA00023002"/>
    </source>
</evidence>
<dbReference type="GO" id="GO:0070402">
    <property type="term" value="F:NADPH binding"/>
    <property type="evidence" value="ECO:0007669"/>
    <property type="project" value="TreeGrafter"/>
</dbReference>
<evidence type="ECO:0000259" key="3">
    <source>
        <dbReference type="SMART" id="SM00829"/>
    </source>
</evidence>
<evidence type="ECO:0000313" key="5">
    <source>
        <dbReference type="Proteomes" id="UP000063699"/>
    </source>
</evidence>
<organism evidence="4 5">
    <name type="scientific">Kibdelosporangium phytohabitans</name>
    <dbReference type="NCBI Taxonomy" id="860235"/>
    <lineage>
        <taxon>Bacteria</taxon>
        <taxon>Bacillati</taxon>
        <taxon>Actinomycetota</taxon>
        <taxon>Actinomycetes</taxon>
        <taxon>Pseudonocardiales</taxon>
        <taxon>Pseudonocardiaceae</taxon>
        <taxon>Kibdelosporangium</taxon>
    </lineage>
</organism>
<dbReference type="SUPFAM" id="SSF51735">
    <property type="entry name" value="NAD(P)-binding Rossmann-fold domains"/>
    <property type="match status" value="1"/>
</dbReference>
<dbReference type="SUPFAM" id="SSF50129">
    <property type="entry name" value="GroES-like"/>
    <property type="match status" value="1"/>
</dbReference>
<dbReference type="STRING" id="860235.AOZ06_51915"/>
<dbReference type="GO" id="GO:0016651">
    <property type="term" value="F:oxidoreductase activity, acting on NAD(P)H"/>
    <property type="evidence" value="ECO:0007669"/>
    <property type="project" value="TreeGrafter"/>
</dbReference>